<keyword evidence="1" id="KW-0732">Signal</keyword>
<gene>
    <name evidence="2" type="ORF">P43SY_005168</name>
</gene>
<evidence type="ECO:0000313" key="2">
    <source>
        <dbReference type="EMBL" id="KAJ0403174.1"/>
    </source>
</evidence>
<evidence type="ECO:0000313" key="3">
    <source>
        <dbReference type="Proteomes" id="UP001209570"/>
    </source>
</evidence>
<comment type="caution">
    <text evidence="2">The sequence shown here is derived from an EMBL/GenBank/DDBJ whole genome shotgun (WGS) entry which is preliminary data.</text>
</comment>
<keyword evidence="3" id="KW-1185">Reference proteome</keyword>
<dbReference type="AlphaFoldDB" id="A0AAD5M3J5"/>
<name>A0AAD5M3J5_PYTIN</name>
<organism evidence="2 3">
    <name type="scientific">Pythium insidiosum</name>
    <name type="common">Pythiosis disease agent</name>
    <dbReference type="NCBI Taxonomy" id="114742"/>
    <lineage>
        <taxon>Eukaryota</taxon>
        <taxon>Sar</taxon>
        <taxon>Stramenopiles</taxon>
        <taxon>Oomycota</taxon>
        <taxon>Peronosporomycetes</taxon>
        <taxon>Pythiales</taxon>
        <taxon>Pythiaceae</taxon>
        <taxon>Pythium</taxon>
    </lineage>
</organism>
<accession>A0AAD5M3J5</accession>
<dbReference type="EMBL" id="JAKCXM010000087">
    <property type="protein sequence ID" value="KAJ0403174.1"/>
    <property type="molecule type" value="Genomic_DNA"/>
</dbReference>
<proteinExistence type="predicted"/>
<sequence>MLSSSPLRVCYLAAITALLAFSSSAAEPTPTQDEQLMVRIATHSNLNDATALINKNMVAADNNVVVARSNVVASQNDVIRMEASDMPLLTGEREALAGPSESEGGGAGETAEQHYGYRSRFYYPGFRGGYYGWRYPMSYWNRYGYRYYGSNCPFGRTYGGYYYC</sequence>
<evidence type="ECO:0008006" key="4">
    <source>
        <dbReference type="Google" id="ProtNLM"/>
    </source>
</evidence>
<feature type="signal peptide" evidence="1">
    <location>
        <begin position="1"/>
        <end position="25"/>
    </location>
</feature>
<feature type="chain" id="PRO_5042042240" description="AlNc14C4G614" evidence="1">
    <location>
        <begin position="26"/>
        <end position="164"/>
    </location>
</feature>
<dbReference type="Proteomes" id="UP001209570">
    <property type="component" value="Unassembled WGS sequence"/>
</dbReference>
<reference evidence="2" key="1">
    <citation type="submission" date="2021-12" db="EMBL/GenBank/DDBJ databases">
        <title>Prjna785345.</title>
        <authorList>
            <person name="Rujirawat T."/>
            <person name="Krajaejun T."/>
        </authorList>
    </citation>
    <scope>NUCLEOTIDE SEQUENCE</scope>
    <source>
        <strain evidence="2">Pi057C3</strain>
    </source>
</reference>
<evidence type="ECO:0000256" key="1">
    <source>
        <dbReference type="SAM" id="SignalP"/>
    </source>
</evidence>
<protein>
    <recommendedName>
        <fullName evidence="4">AlNc14C4G614</fullName>
    </recommendedName>
</protein>